<protein>
    <submittedName>
        <fullName evidence="5">Uncharacterized protein</fullName>
    </submittedName>
</protein>
<dbReference type="Pfam" id="PF12796">
    <property type="entry name" value="Ank_2"/>
    <property type="match status" value="1"/>
</dbReference>
<evidence type="ECO:0000256" key="1">
    <source>
        <dbReference type="ARBA" id="ARBA00022737"/>
    </source>
</evidence>
<dbReference type="PANTHER" id="PTHR24126:SF14">
    <property type="entry name" value="ANK_REP_REGION DOMAIN-CONTAINING PROTEIN"/>
    <property type="match status" value="1"/>
</dbReference>
<gene>
    <name evidence="5" type="ORF">O3P69_018511</name>
</gene>
<feature type="compositionally biased region" description="Acidic residues" evidence="4">
    <location>
        <begin position="359"/>
        <end position="372"/>
    </location>
</feature>
<dbReference type="SUPFAM" id="SSF48403">
    <property type="entry name" value="Ankyrin repeat"/>
    <property type="match status" value="1"/>
</dbReference>
<dbReference type="PRINTS" id="PR01415">
    <property type="entry name" value="ANKYRIN"/>
</dbReference>
<evidence type="ECO:0000256" key="4">
    <source>
        <dbReference type="SAM" id="MobiDB-lite"/>
    </source>
</evidence>
<keyword evidence="6" id="KW-1185">Reference proteome</keyword>
<evidence type="ECO:0000256" key="2">
    <source>
        <dbReference type="ARBA" id="ARBA00023043"/>
    </source>
</evidence>
<dbReference type="SMART" id="SM00248">
    <property type="entry name" value="ANK"/>
    <property type="match status" value="3"/>
</dbReference>
<feature type="repeat" description="ANK" evidence="3">
    <location>
        <begin position="396"/>
        <end position="428"/>
    </location>
</feature>
<sequence length="473" mass="50779">METGMQTTRATQEPKTPTEKTSLDCKERKVSLREHGESCVVGLECELDNFAALLAPCVEARVGAVGHHWVRLEWGEEGEEEEGDEMGLQADTTHPSSRPSSPGEGEGVSDAYEDYLALAYAKEVDSDTYPQDEDGLADGPLEEEVDRTEVFTERPVRVFTVQLLRPRTGWVTVYKGSGGSCLLQGLSPSQDVTARIQVAQDSTASPWTLVTAHTKSLPVSGQDLVEAVRENNATSVRDVLTDLMRFSQDALAVLVERRAAVASATAGPHLTPLAMAAWEGRTDLARRLRTAGADWNLPDRNGLTALHYGVAGGRLEVVKAALQDGADVKLPAGCHPPLTLALAGLSSRAATSSRKRMEEGEEEEEEREEDKEDQVACKMVELLLDGGAEVNQRGSGGNTALHAALNLGMAPLARQLVAAGADPHLANGRGYTPTHLALLTGHSLDTATPRDQDKPAMGELEALTHLVDEETRS</sequence>
<name>A0AAW0T2L5_SCYPA</name>
<dbReference type="PROSITE" id="PS50088">
    <property type="entry name" value="ANK_REPEAT"/>
    <property type="match status" value="3"/>
</dbReference>
<organism evidence="5 6">
    <name type="scientific">Scylla paramamosain</name>
    <name type="common">Mud crab</name>
    <dbReference type="NCBI Taxonomy" id="85552"/>
    <lineage>
        <taxon>Eukaryota</taxon>
        <taxon>Metazoa</taxon>
        <taxon>Ecdysozoa</taxon>
        <taxon>Arthropoda</taxon>
        <taxon>Crustacea</taxon>
        <taxon>Multicrustacea</taxon>
        <taxon>Malacostraca</taxon>
        <taxon>Eumalacostraca</taxon>
        <taxon>Eucarida</taxon>
        <taxon>Decapoda</taxon>
        <taxon>Pleocyemata</taxon>
        <taxon>Brachyura</taxon>
        <taxon>Eubrachyura</taxon>
        <taxon>Portunoidea</taxon>
        <taxon>Portunidae</taxon>
        <taxon>Portuninae</taxon>
        <taxon>Scylla</taxon>
    </lineage>
</organism>
<feature type="repeat" description="ANK" evidence="3">
    <location>
        <begin position="268"/>
        <end position="300"/>
    </location>
</feature>
<evidence type="ECO:0000313" key="6">
    <source>
        <dbReference type="Proteomes" id="UP001487740"/>
    </source>
</evidence>
<reference evidence="5 6" key="1">
    <citation type="submission" date="2023-03" db="EMBL/GenBank/DDBJ databases">
        <title>High-quality genome of Scylla paramamosain provides insights in environmental adaptation.</title>
        <authorList>
            <person name="Zhang L."/>
        </authorList>
    </citation>
    <scope>NUCLEOTIDE SEQUENCE [LARGE SCALE GENOMIC DNA]</scope>
    <source>
        <strain evidence="5">LZ_2023a</strain>
        <tissue evidence="5">Muscle</tissue>
    </source>
</reference>
<feature type="region of interest" description="Disordered" evidence="4">
    <location>
        <begin position="77"/>
        <end position="108"/>
    </location>
</feature>
<dbReference type="Gene3D" id="1.25.40.20">
    <property type="entry name" value="Ankyrin repeat-containing domain"/>
    <property type="match status" value="2"/>
</dbReference>
<feature type="compositionally biased region" description="Polar residues" evidence="4">
    <location>
        <begin position="1"/>
        <end position="15"/>
    </location>
</feature>
<accession>A0AAW0T2L5</accession>
<evidence type="ECO:0000256" key="3">
    <source>
        <dbReference type="PROSITE-ProRule" id="PRU00023"/>
    </source>
</evidence>
<dbReference type="PANTHER" id="PTHR24126">
    <property type="entry name" value="ANKYRIN REPEAT, PH AND SEC7 DOMAIN CONTAINING PROTEIN SECG-RELATED"/>
    <property type="match status" value="1"/>
</dbReference>
<evidence type="ECO:0000313" key="5">
    <source>
        <dbReference type="EMBL" id="KAK8381483.1"/>
    </source>
</evidence>
<keyword evidence="2 3" id="KW-0040">ANK repeat</keyword>
<proteinExistence type="predicted"/>
<dbReference type="AlphaFoldDB" id="A0AAW0T2L5"/>
<dbReference type="Pfam" id="PF13637">
    <property type="entry name" value="Ank_4"/>
    <property type="match status" value="1"/>
</dbReference>
<dbReference type="Proteomes" id="UP001487740">
    <property type="component" value="Unassembled WGS sequence"/>
</dbReference>
<feature type="region of interest" description="Disordered" evidence="4">
    <location>
        <begin position="1"/>
        <end position="23"/>
    </location>
</feature>
<dbReference type="PROSITE" id="PS50297">
    <property type="entry name" value="ANK_REP_REGION"/>
    <property type="match status" value="2"/>
</dbReference>
<comment type="caution">
    <text evidence="5">The sequence shown here is derived from an EMBL/GenBank/DDBJ whole genome shotgun (WGS) entry which is preliminary data.</text>
</comment>
<keyword evidence="1" id="KW-0677">Repeat</keyword>
<dbReference type="EMBL" id="JARAKH010000040">
    <property type="protein sequence ID" value="KAK8381483.1"/>
    <property type="molecule type" value="Genomic_DNA"/>
</dbReference>
<dbReference type="InterPro" id="IPR036770">
    <property type="entry name" value="Ankyrin_rpt-contain_sf"/>
</dbReference>
<feature type="compositionally biased region" description="Low complexity" evidence="4">
    <location>
        <begin position="95"/>
        <end position="108"/>
    </location>
</feature>
<feature type="repeat" description="ANK" evidence="3">
    <location>
        <begin position="301"/>
        <end position="333"/>
    </location>
</feature>
<feature type="region of interest" description="Disordered" evidence="4">
    <location>
        <begin position="349"/>
        <end position="374"/>
    </location>
</feature>
<dbReference type="InterPro" id="IPR002110">
    <property type="entry name" value="Ankyrin_rpt"/>
</dbReference>